<evidence type="ECO:0000313" key="1">
    <source>
        <dbReference type="EMBL" id="VAY86627.1"/>
    </source>
</evidence>
<name>A0A3B1E5P7_9ZZZZ</name>
<protein>
    <submittedName>
        <fullName evidence="1">Cytochrome C553 (Soluble cytochrome f)</fullName>
    </submittedName>
</protein>
<organism evidence="1">
    <name type="scientific">hydrothermal vent metagenome</name>
    <dbReference type="NCBI Taxonomy" id="652676"/>
    <lineage>
        <taxon>unclassified sequences</taxon>
        <taxon>metagenomes</taxon>
        <taxon>ecological metagenomes</taxon>
    </lineage>
</organism>
<dbReference type="InterPro" id="IPR036909">
    <property type="entry name" value="Cyt_c-like_dom_sf"/>
</dbReference>
<accession>A0A3B1E5P7</accession>
<dbReference type="Gene3D" id="1.10.760.10">
    <property type="entry name" value="Cytochrome c-like domain"/>
    <property type="match status" value="1"/>
</dbReference>
<gene>
    <name evidence="1" type="ORF">MNB_ARC-1_18</name>
</gene>
<dbReference type="GO" id="GO:0020037">
    <property type="term" value="F:heme binding"/>
    <property type="evidence" value="ECO:0007669"/>
    <property type="project" value="InterPro"/>
</dbReference>
<dbReference type="SUPFAM" id="SSF46626">
    <property type="entry name" value="Cytochrome c"/>
    <property type="match status" value="1"/>
</dbReference>
<proteinExistence type="predicted"/>
<dbReference type="AlphaFoldDB" id="A0A3B1E5P7"/>
<dbReference type="GO" id="GO:0009055">
    <property type="term" value="F:electron transfer activity"/>
    <property type="evidence" value="ECO:0007669"/>
    <property type="project" value="InterPro"/>
</dbReference>
<dbReference type="EMBL" id="UOYO01000015">
    <property type="protein sequence ID" value="VAY86627.1"/>
    <property type="molecule type" value="Genomic_DNA"/>
</dbReference>
<reference evidence="1" key="1">
    <citation type="submission" date="2018-10" db="EMBL/GenBank/DDBJ databases">
        <authorList>
            <person name="Aoki K."/>
        </authorList>
    </citation>
    <scope>NUCLEOTIDE SEQUENCE</scope>
</reference>
<sequence length="96" mass="10042">MNKIILGTLVLSVASFAAVNLGACKGCHGANFEKAALGKSKIVKDMTKKEISKALVGYKDGTYGGAMKGVMTGQVAKYNKKELSSTGLGIEDKKTK</sequence>